<name>A0A1S8CYB8_9GAMM</name>
<keyword evidence="4 6" id="KW-1133">Transmembrane helix</keyword>
<dbReference type="AlphaFoldDB" id="A0A1S8CYB8"/>
<feature type="transmembrane region" description="Helical" evidence="6">
    <location>
        <begin position="237"/>
        <end position="254"/>
    </location>
</feature>
<reference evidence="7 8" key="1">
    <citation type="submission" date="2016-10" db="EMBL/GenBank/DDBJ databases">
        <title>Draft Genome sequence of Alkanindiges sp. strain H1.</title>
        <authorList>
            <person name="Subhash Y."/>
            <person name="Lee S."/>
        </authorList>
    </citation>
    <scope>NUCLEOTIDE SEQUENCE [LARGE SCALE GENOMIC DNA]</scope>
    <source>
        <strain evidence="7 8">H1</strain>
    </source>
</reference>
<feature type="transmembrane region" description="Helical" evidence="6">
    <location>
        <begin position="260"/>
        <end position="286"/>
    </location>
</feature>
<feature type="transmembrane region" description="Helical" evidence="6">
    <location>
        <begin position="293"/>
        <end position="312"/>
    </location>
</feature>
<evidence type="ECO:0000256" key="4">
    <source>
        <dbReference type="ARBA" id="ARBA00022989"/>
    </source>
</evidence>
<dbReference type="STRING" id="1907941.BKE30_04225"/>
<feature type="transmembrane region" description="Helical" evidence="6">
    <location>
        <begin position="32"/>
        <end position="49"/>
    </location>
</feature>
<feature type="transmembrane region" description="Helical" evidence="6">
    <location>
        <begin position="80"/>
        <end position="102"/>
    </location>
</feature>
<dbReference type="PANTHER" id="PTHR21716">
    <property type="entry name" value="TRANSMEMBRANE PROTEIN"/>
    <property type="match status" value="1"/>
</dbReference>
<proteinExistence type="inferred from homology"/>
<dbReference type="GO" id="GO:0055085">
    <property type="term" value="P:transmembrane transport"/>
    <property type="evidence" value="ECO:0007669"/>
    <property type="project" value="TreeGrafter"/>
</dbReference>
<evidence type="ECO:0000313" key="8">
    <source>
        <dbReference type="Proteomes" id="UP000192132"/>
    </source>
</evidence>
<evidence type="ECO:0000256" key="3">
    <source>
        <dbReference type="ARBA" id="ARBA00022692"/>
    </source>
</evidence>
<feature type="transmembrane region" description="Helical" evidence="6">
    <location>
        <begin position="178"/>
        <end position="197"/>
    </location>
</feature>
<dbReference type="PANTHER" id="PTHR21716:SF64">
    <property type="entry name" value="AI-2 TRANSPORT PROTEIN TQSA"/>
    <property type="match status" value="1"/>
</dbReference>
<evidence type="ECO:0000256" key="5">
    <source>
        <dbReference type="ARBA" id="ARBA00023136"/>
    </source>
</evidence>
<organism evidence="7 8">
    <name type="scientific">Alkanindiges hydrocarboniclasticus</name>
    <dbReference type="NCBI Taxonomy" id="1907941"/>
    <lineage>
        <taxon>Bacteria</taxon>
        <taxon>Pseudomonadati</taxon>
        <taxon>Pseudomonadota</taxon>
        <taxon>Gammaproteobacteria</taxon>
        <taxon>Moraxellales</taxon>
        <taxon>Moraxellaceae</taxon>
        <taxon>Alkanindiges</taxon>
    </lineage>
</organism>
<feature type="transmembrane region" description="Helical" evidence="6">
    <location>
        <begin position="55"/>
        <end position="73"/>
    </location>
</feature>
<dbReference type="Pfam" id="PF01594">
    <property type="entry name" value="AI-2E_transport"/>
    <property type="match status" value="1"/>
</dbReference>
<protein>
    <submittedName>
        <fullName evidence="7">AI-2E family transporter</fullName>
    </submittedName>
</protein>
<evidence type="ECO:0000256" key="6">
    <source>
        <dbReference type="SAM" id="Phobius"/>
    </source>
</evidence>
<dbReference type="Proteomes" id="UP000192132">
    <property type="component" value="Unassembled WGS sequence"/>
</dbReference>
<comment type="caution">
    <text evidence="7">The sequence shown here is derived from an EMBL/GenBank/DDBJ whole genome shotgun (WGS) entry which is preliminary data.</text>
</comment>
<evidence type="ECO:0000256" key="1">
    <source>
        <dbReference type="ARBA" id="ARBA00004141"/>
    </source>
</evidence>
<feature type="transmembrane region" description="Helical" evidence="6">
    <location>
        <begin position="332"/>
        <end position="363"/>
    </location>
</feature>
<comment type="similarity">
    <text evidence="2">Belongs to the autoinducer-2 exporter (AI-2E) (TC 2.A.86) family.</text>
</comment>
<accession>A0A1S8CYB8</accession>
<dbReference type="EMBL" id="MLCN01000008">
    <property type="protein sequence ID" value="ONG41635.1"/>
    <property type="molecule type" value="Genomic_DNA"/>
</dbReference>
<keyword evidence="3 6" id="KW-0812">Transmembrane</keyword>
<gene>
    <name evidence="7" type="ORF">BKE30_04225</name>
</gene>
<evidence type="ECO:0000313" key="7">
    <source>
        <dbReference type="EMBL" id="ONG41635.1"/>
    </source>
</evidence>
<keyword evidence="8" id="KW-1185">Reference proteome</keyword>
<comment type="subcellular location">
    <subcellularLocation>
        <location evidence="1">Membrane</location>
        <topology evidence="1">Multi-pass membrane protein</topology>
    </subcellularLocation>
</comment>
<sequence>MANQRQNIAKQACFLALPEGNSKMQDPVLKRIFILAALVLGGWVIYLLMPVIAPFIAAFFLAYLINPLVARMAKYNMPRWLTISIVFLGIIVGVGIGTWYLAPMLWQQLRYALDNIPAAINWVNNNALPWLENNFNLDLERINTDELSAAIMEYVQTNYSANSVQQMVYRIAQSGLNIIHVGGLLVLIPIIAFYFLLDWNSMIRRLQLLIPRHYEPTVVQITRECHAVLGAFVKGQLLVMLLLGIVYAVGLQLIGVEVGLIIGLVAGLCSIIPYLGFAIGIIAAFAASLLQYGLDWVQLLLVLVVFMIGQAIEGYVLQPFLLGDKIGLSPVAVVFAVLAGAQLYGFVGMLVALPVAAVLVVLLRHAYHTYERSVFYMGYRQPASVKVPASSSELSETSITEQDVETHLTLQDDAPELGLHSPVLEHPANYSSSPLNHSSKHGNNGS</sequence>
<keyword evidence="5 6" id="KW-0472">Membrane</keyword>
<evidence type="ECO:0000256" key="2">
    <source>
        <dbReference type="ARBA" id="ARBA00009773"/>
    </source>
</evidence>
<dbReference type="InterPro" id="IPR002549">
    <property type="entry name" value="AI-2E-like"/>
</dbReference>
<dbReference type="GO" id="GO:0016020">
    <property type="term" value="C:membrane"/>
    <property type="evidence" value="ECO:0007669"/>
    <property type="project" value="UniProtKB-SubCell"/>
</dbReference>